<feature type="region of interest" description="Disordered" evidence="1">
    <location>
        <begin position="1"/>
        <end position="106"/>
    </location>
</feature>
<evidence type="ECO:0000256" key="1">
    <source>
        <dbReference type="SAM" id="MobiDB-lite"/>
    </source>
</evidence>
<organism evidence="2 3">
    <name type="scientific">Ooceraea biroi</name>
    <name type="common">Clonal raider ant</name>
    <name type="synonym">Cerapachys biroi</name>
    <dbReference type="NCBI Taxonomy" id="2015173"/>
    <lineage>
        <taxon>Eukaryota</taxon>
        <taxon>Metazoa</taxon>
        <taxon>Ecdysozoa</taxon>
        <taxon>Arthropoda</taxon>
        <taxon>Hexapoda</taxon>
        <taxon>Insecta</taxon>
        <taxon>Pterygota</taxon>
        <taxon>Neoptera</taxon>
        <taxon>Endopterygota</taxon>
        <taxon>Hymenoptera</taxon>
        <taxon>Apocrita</taxon>
        <taxon>Aculeata</taxon>
        <taxon>Formicoidea</taxon>
        <taxon>Formicidae</taxon>
        <taxon>Dorylinae</taxon>
        <taxon>Ooceraea</taxon>
    </lineage>
</organism>
<keyword evidence="3" id="KW-1185">Reference proteome</keyword>
<gene>
    <name evidence="2" type="ORF">X777_00357</name>
</gene>
<proteinExistence type="predicted"/>
<accession>A0A026WWK9</accession>
<evidence type="ECO:0000313" key="3">
    <source>
        <dbReference type="Proteomes" id="UP000053097"/>
    </source>
</evidence>
<feature type="compositionally biased region" description="Basic residues" evidence="1">
    <location>
        <begin position="71"/>
        <end position="89"/>
    </location>
</feature>
<dbReference type="EMBL" id="KK107105">
    <property type="protein sequence ID" value="EZA59514.1"/>
    <property type="molecule type" value="Genomic_DNA"/>
</dbReference>
<protein>
    <submittedName>
        <fullName evidence="2">Uncharacterized protein</fullName>
    </submittedName>
</protein>
<evidence type="ECO:0000313" key="2">
    <source>
        <dbReference type="EMBL" id="EZA59514.1"/>
    </source>
</evidence>
<reference evidence="2 3" key="1">
    <citation type="journal article" date="2014" name="Curr. Biol.">
        <title>The genome of the clonal raider ant Cerapachys biroi.</title>
        <authorList>
            <person name="Oxley P.R."/>
            <person name="Ji L."/>
            <person name="Fetter-Pruneda I."/>
            <person name="McKenzie S.K."/>
            <person name="Li C."/>
            <person name="Hu H."/>
            <person name="Zhang G."/>
            <person name="Kronauer D.J."/>
        </authorList>
    </citation>
    <scope>NUCLEOTIDE SEQUENCE [LARGE SCALE GENOMIC DNA]</scope>
</reference>
<dbReference type="Proteomes" id="UP000053097">
    <property type="component" value="Unassembled WGS sequence"/>
</dbReference>
<dbReference type="AlphaFoldDB" id="A0A026WWK9"/>
<feature type="compositionally biased region" description="Basic and acidic residues" evidence="1">
    <location>
        <begin position="43"/>
        <end position="52"/>
    </location>
</feature>
<sequence length="154" mass="17275">MRSCHRPTVQGYDNEGDGGSAHGDDEKYKEEEEEKDGRRRRRRETEEEKGGDDAAATGREGESVVADAPKWRKRERRSRSHRRRAKRPASSRPSSRPGHYDCQANANGLCIINGPRATTGHGSHDTRKRDVNPPLKAIVLFLATAAVQFKAQTR</sequence>
<name>A0A026WWK9_OOCBI</name>